<sequence>MNHTKRMVLVPENTLERLQQRQQILTPPVTQTLRNLDSEMTDILSSKELDDEQKARLYNQVLQRYLTYYDQRKGQPLHVKISTPKAVETPKPEENEQPSEEPVPEKFTSSAVEAEVMRSVPKIYKAGARQLLDKIKEHQDVLHWNDKGELLYETKPIPGSHLVDLNCRNLSLILVNDTWRHRKGFEPVGWSVFARGLARMNVPENLVPMYTTRNPQRQSAVREFKARVRDETPNSPSRWLPSPPVTVSPVKKQRRRYASPRPEAVRWLRL</sequence>
<dbReference type="Proteomes" id="UP001159405">
    <property type="component" value="Unassembled WGS sequence"/>
</dbReference>
<reference evidence="2 3" key="1">
    <citation type="submission" date="2022-05" db="EMBL/GenBank/DDBJ databases">
        <authorList>
            <consortium name="Genoscope - CEA"/>
            <person name="William W."/>
        </authorList>
    </citation>
    <scope>NUCLEOTIDE SEQUENCE [LARGE SCALE GENOMIC DNA]</scope>
</reference>
<proteinExistence type="predicted"/>
<evidence type="ECO:0000313" key="2">
    <source>
        <dbReference type="EMBL" id="CAH3123426.1"/>
    </source>
</evidence>
<feature type="region of interest" description="Disordered" evidence="1">
    <location>
        <begin position="227"/>
        <end position="257"/>
    </location>
</feature>
<accession>A0ABN8NZM8</accession>
<name>A0ABN8NZM8_9CNID</name>
<comment type="caution">
    <text evidence="2">The sequence shown here is derived from an EMBL/GenBank/DDBJ whole genome shotgun (WGS) entry which is preliminary data.</text>
</comment>
<gene>
    <name evidence="2" type="ORF">PLOB_00029964</name>
</gene>
<feature type="region of interest" description="Disordered" evidence="1">
    <location>
        <begin position="83"/>
        <end position="109"/>
    </location>
</feature>
<evidence type="ECO:0000256" key="1">
    <source>
        <dbReference type="SAM" id="MobiDB-lite"/>
    </source>
</evidence>
<dbReference type="EMBL" id="CALNXK010000038">
    <property type="protein sequence ID" value="CAH3123426.1"/>
    <property type="molecule type" value="Genomic_DNA"/>
</dbReference>
<organism evidence="2 3">
    <name type="scientific">Porites lobata</name>
    <dbReference type="NCBI Taxonomy" id="104759"/>
    <lineage>
        <taxon>Eukaryota</taxon>
        <taxon>Metazoa</taxon>
        <taxon>Cnidaria</taxon>
        <taxon>Anthozoa</taxon>
        <taxon>Hexacorallia</taxon>
        <taxon>Scleractinia</taxon>
        <taxon>Fungiina</taxon>
        <taxon>Poritidae</taxon>
        <taxon>Porites</taxon>
    </lineage>
</organism>
<keyword evidence="3" id="KW-1185">Reference proteome</keyword>
<protein>
    <submittedName>
        <fullName evidence="2">Uncharacterized protein</fullName>
    </submittedName>
</protein>
<evidence type="ECO:0000313" key="3">
    <source>
        <dbReference type="Proteomes" id="UP001159405"/>
    </source>
</evidence>